<evidence type="ECO:0008006" key="4">
    <source>
        <dbReference type="Google" id="ProtNLM"/>
    </source>
</evidence>
<dbReference type="Proteomes" id="UP000694892">
    <property type="component" value="Chromosome 3L"/>
</dbReference>
<feature type="region of interest" description="Disordered" evidence="1">
    <location>
        <begin position="102"/>
        <end position="157"/>
    </location>
</feature>
<protein>
    <recommendedName>
        <fullName evidence="4">Modulator of retrovirus infection homolog</fullName>
    </recommendedName>
</protein>
<dbReference type="GO" id="GO:0006303">
    <property type="term" value="P:double-strand break repair via nonhomologous end joining"/>
    <property type="evidence" value="ECO:0007669"/>
    <property type="project" value="TreeGrafter"/>
</dbReference>
<dbReference type="GO" id="GO:2001033">
    <property type="term" value="P:negative regulation of double-strand break repair via nonhomologous end joining"/>
    <property type="evidence" value="ECO:0007669"/>
    <property type="project" value="InterPro"/>
</dbReference>
<reference evidence="3" key="1">
    <citation type="journal article" date="2016" name="Nature">
        <title>Genome evolution in the allotetraploid frog Xenopus laevis.</title>
        <authorList>
            <person name="Session A.M."/>
            <person name="Uno Y."/>
            <person name="Kwon T."/>
            <person name="Chapman J.A."/>
            <person name="Toyoda A."/>
            <person name="Takahashi S."/>
            <person name="Fukui A."/>
            <person name="Hikosaka A."/>
            <person name="Suzuki A."/>
            <person name="Kondo M."/>
            <person name="van Heeringen S.J."/>
            <person name="Quigley I."/>
            <person name="Heinz S."/>
            <person name="Ogino H."/>
            <person name="Ochi H."/>
            <person name="Hellsten U."/>
            <person name="Lyons J.B."/>
            <person name="Simakov O."/>
            <person name="Putnam N."/>
            <person name="Stites J."/>
            <person name="Kuroki Y."/>
            <person name="Tanaka T."/>
            <person name="Michiue T."/>
            <person name="Watanabe M."/>
            <person name="Bogdanovic O."/>
            <person name="Lister R."/>
            <person name="Georgiou G."/>
            <person name="Paranjpe S.S."/>
            <person name="van Kruijsbergen I."/>
            <person name="Shu S."/>
            <person name="Carlson J."/>
            <person name="Kinoshita T."/>
            <person name="Ohta Y."/>
            <person name="Mawaribuchi S."/>
            <person name="Jenkins J."/>
            <person name="Grimwood J."/>
            <person name="Schmutz J."/>
            <person name="Mitros T."/>
            <person name="Mozaffari S.V."/>
            <person name="Suzuki Y."/>
            <person name="Haramoto Y."/>
            <person name="Yamamoto T.S."/>
            <person name="Takagi C."/>
            <person name="Heald R."/>
            <person name="Miller K."/>
            <person name="Haudenschild C."/>
            <person name="Kitzman J."/>
            <person name="Nakayama T."/>
            <person name="Izutsu Y."/>
            <person name="Robert J."/>
            <person name="Fortriede J."/>
            <person name="Burns K."/>
            <person name="Lotay V."/>
            <person name="Karimi K."/>
            <person name="Yasuoka Y."/>
            <person name="Dichmann D.S."/>
            <person name="Flajnik M.F."/>
            <person name="Houston D.W."/>
            <person name="Shendure J."/>
            <person name="DuPasquier L."/>
            <person name="Vize P.D."/>
            <person name="Zorn A.M."/>
            <person name="Ito M."/>
            <person name="Marcotte E.M."/>
            <person name="Wallingford J.B."/>
            <person name="Ito Y."/>
            <person name="Asashima M."/>
            <person name="Ueno N."/>
            <person name="Matsuda Y."/>
            <person name="Veenstra G.J."/>
            <person name="Fujiyama A."/>
            <person name="Harland R.M."/>
            <person name="Taira M."/>
            <person name="Rokhsar D.S."/>
        </authorList>
    </citation>
    <scope>NUCLEOTIDE SEQUENCE [LARGE SCALE GENOMIC DNA]</scope>
    <source>
        <strain evidence="3">J</strain>
    </source>
</reference>
<dbReference type="Pfam" id="PF15325">
    <property type="entry name" value="MRI"/>
    <property type="match status" value="1"/>
</dbReference>
<evidence type="ECO:0000313" key="3">
    <source>
        <dbReference type="Proteomes" id="UP000694892"/>
    </source>
</evidence>
<evidence type="ECO:0000256" key="1">
    <source>
        <dbReference type="SAM" id="MobiDB-lite"/>
    </source>
</evidence>
<dbReference type="EMBL" id="CM004470">
    <property type="protein sequence ID" value="OCT88093.1"/>
    <property type="molecule type" value="Genomic_DNA"/>
</dbReference>
<dbReference type="GO" id="GO:0005634">
    <property type="term" value="C:nucleus"/>
    <property type="evidence" value="ECO:0007669"/>
    <property type="project" value="TreeGrafter"/>
</dbReference>
<feature type="region of interest" description="Disordered" evidence="1">
    <location>
        <begin position="48"/>
        <end position="74"/>
    </location>
</feature>
<dbReference type="InterPro" id="IPR028278">
    <property type="entry name" value="MRI"/>
</dbReference>
<name>A0A974DA93_XENLA</name>
<dbReference type="PANTHER" id="PTHR14566:SF0">
    <property type="entry name" value="CELL CYCLE REGULATOR OF NON-HOMOLOGOUS END JOINING"/>
    <property type="match status" value="1"/>
</dbReference>
<gene>
    <name evidence="2" type="ORF">XELAEV_18016720mg</name>
</gene>
<proteinExistence type="predicted"/>
<dbReference type="AlphaFoldDB" id="A0A974DA93"/>
<organism evidence="2 3">
    <name type="scientific">Xenopus laevis</name>
    <name type="common">African clawed frog</name>
    <dbReference type="NCBI Taxonomy" id="8355"/>
    <lineage>
        <taxon>Eukaryota</taxon>
        <taxon>Metazoa</taxon>
        <taxon>Chordata</taxon>
        <taxon>Craniata</taxon>
        <taxon>Vertebrata</taxon>
        <taxon>Euteleostomi</taxon>
        <taxon>Amphibia</taxon>
        <taxon>Batrachia</taxon>
        <taxon>Anura</taxon>
        <taxon>Pipoidea</taxon>
        <taxon>Pipidae</taxon>
        <taxon>Xenopodinae</taxon>
        <taxon>Xenopus</taxon>
        <taxon>Xenopus</taxon>
    </lineage>
</organism>
<accession>A0A974DA93</accession>
<dbReference type="GO" id="GO:0005737">
    <property type="term" value="C:cytoplasm"/>
    <property type="evidence" value="ECO:0007669"/>
    <property type="project" value="TreeGrafter"/>
</dbReference>
<evidence type="ECO:0000313" key="2">
    <source>
        <dbReference type="EMBL" id="OCT88093.1"/>
    </source>
</evidence>
<sequence>MCGLGLMPERTAEIYFIAALFRVFMFLRLFRAMENVESKVKKRVLPQWMTDGNGSTKTSSSSNVKRKKESSSPKRLTVYCMNEKELVECALEILNEEKRRDVSDMEAIAEASEDHQSEESQPTSPANETGSPEVIPSTSKAAETSPAEAETDSDNDALRLVREIFFT</sequence>
<feature type="compositionally biased region" description="Low complexity" evidence="1">
    <location>
        <begin position="52"/>
        <end position="63"/>
    </location>
</feature>
<feature type="compositionally biased region" description="Polar residues" evidence="1">
    <location>
        <begin position="119"/>
        <end position="142"/>
    </location>
</feature>
<dbReference type="PANTHER" id="PTHR14566">
    <property type="entry name" value="CELL CYCLE REGULATOR OF NON-HOMOLOGOUS END JOINING"/>
    <property type="match status" value="1"/>
</dbReference>